<accession>A0AAV8EL67</accession>
<proteinExistence type="predicted"/>
<sequence length="324" mass="35850">MLSLSDGIEVPSSNLMYNISVLREKIDQLESLAGVIISQDHLRQEPVAVTVSKAQLVAKEIINSASSAADALHQINLVSICPQQKNYCAGSNLFTTDVHSNDGMVSNLFNPDIQCTGNTSYSPRFIPNYDGAHEVMAVNNTIQTRANASQGYCQIADIASTSNNVNNNIVELDAAALVSKCTFYCPICGKGFKRDANQRMHMRAHGDEYKTNEALTKPSDSAKELPGLCLQYSCPVEGCRRNKLHPKFAPLKSVVCVKNHYKRVHCPKMYVCNICNNKEFSILADLKTHEKNCGLRWRCSCGTYFSRKDKLMGHVALFSGHHPM</sequence>
<dbReference type="PROSITE" id="PS00028">
    <property type="entry name" value="ZINC_FINGER_C2H2_1"/>
    <property type="match status" value="1"/>
</dbReference>
<evidence type="ECO:0000256" key="6">
    <source>
        <dbReference type="ARBA" id="ARBA00023015"/>
    </source>
</evidence>
<dbReference type="GO" id="GO:0010044">
    <property type="term" value="P:response to aluminum ion"/>
    <property type="evidence" value="ECO:0007669"/>
    <property type="project" value="InterPro"/>
</dbReference>
<evidence type="ECO:0000256" key="7">
    <source>
        <dbReference type="ARBA" id="ARBA00023163"/>
    </source>
</evidence>
<dbReference type="InterPro" id="IPR013087">
    <property type="entry name" value="Znf_C2H2_type"/>
</dbReference>
<keyword evidence="3" id="KW-0677">Repeat</keyword>
<evidence type="ECO:0000256" key="5">
    <source>
        <dbReference type="ARBA" id="ARBA00022833"/>
    </source>
</evidence>
<evidence type="ECO:0000256" key="3">
    <source>
        <dbReference type="ARBA" id="ARBA00022737"/>
    </source>
</evidence>
<dbReference type="InterPro" id="IPR058196">
    <property type="entry name" value="zf-C2H2_STOP1/2_C"/>
</dbReference>
<dbReference type="AlphaFoldDB" id="A0AAV8EL67"/>
<dbReference type="SUPFAM" id="SSF57667">
    <property type="entry name" value="beta-beta-alpha zinc fingers"/>
    <property type="match status" value="1"/>
</dbReference>
<evidence type="ECO:0000259" key="10">
    <source>
        <dbReference type="PROSITE" id="PS50157"/>
    </source>
</evidence>
<evidence type="ECO:0000313" key="11">
    <source>
        <dbReference type="EMBL" id="KAJ4780255.1"/>
    </source>
</evidence>
<dbReference type="PANTHER" id="PTHR46352:SF8">
    <property type="entry name" value="PROTEIN SENSITIVE TO PROTON RHIZOTOXICITY 2"/>
    <property type="match status" value="1"/>
</dbReference>
<dbReference type="GO" id="GO:0010447">
    <property type="term" value="P:response to acidic pH"/>
    <property type="evidence" value="ECO:0007669"/>
    <property type="project" value="InterPro"/>
</dbReference>
<evidence type="ECO:0000256" key="1">
    <source>
        <dbReference type="ARBA" id="ARBA00004123"/>
    </source>
</evidence>
<dbReference type="PANTHER" id="PTHR46352">
    <property type="entry name" value="PROTEIN SENSITIVE TO PROTON RHIZOTOXICITY 1"/>
    <property type="match status" value="1"/>
</dbReference>
<dbReference type="Proteomes" id="UP001140206">
    <property type="component" value="Chromosome 3"/>
</dbReference>
<dbReference type="InterPro" id="IPR059161">
    <property type="entry name" value="Znf-C2H2_STOP1/2_3rd"/>
</dbReference>
<keyword evidence="4 9" id="KW-0863">Zinc-finger</keyword>
<name>A0AAV8EL67_9POAL</name>
<dbReference type="Pfam" id="PF23118">
    <property type="entry name" value="zf-C2H2_STOP2_C"/>
    <property type="match status" value="1"/>
</dbReference>
<keyword evidence="12" id="KW-1185">Reference proteome</keyword>
<comment type="subcellular location">
    <subcellularLocation>
        <location evidence="1">Nucleus</location>
    </subcellularLocation>
</comment>
<dbReference type="GO" id="GO:0008270">
    <property type="term" value="F:zinc ion binding"/>
    <property type="evidence" value="ECO:0007669"/>
    <property type="project" value="UniProtKB-KW"/>
</dbReference>
<keyword evidence="8" id="KW-0539">Nucleus</keyword>
<dbReference type="InterPro" id="IPR044300">
    <property type="entry name" value="STOP1/2"/>
</dbReference>
<protein>
    <submittedName>
        <fullName evidence="11">C2H2-like zinc finger protein</fullName>
    </submittedName>
</protein>
<keyword evidence="6" id="KW-0805">Transcription regulation</keyword>
<evidence type="ECO:0000313" key="12">
    <source>
        <dbReference type="Proteomes" id="UP001140206"/>
    </source>
</evidence>
<dbReference type="PROSITE" id="PS50157">
    <property type="entry name" value="ZINC_FINGER_C2H2_2"/>
    <property type="match status" value="1"/>
</dbReference>
<evidence type="ECO:0000256" key="9">
    <source>
        <dbReference type="PROSITE-ProRule" id="PRU00042"/>
    </source>
</evidence>
<gene>
    <name evidence="11" type="ORF">LUZ62_064512</name>
</gene>
<dbReference type="Gene3D" id="3.30.160.60">
    <property type="entry name" value="Classic Zinc Finger"/>
    <property type="match status" value="1"/>
</dbReference>
<dbReference type="Pfam" id="PF23115">
    <property type="entry name" value="zf-C2H2_STOP2_3rd"/>
    <property type="match status" value="1"/>
</dbReference>
<evidence type="ECO:0000256" key="8">
    <source>
        <dbReference type="ARBA" id="ARBA00023242"/>
    </source>
</evidence>
<keyword evidence="2" id="KW-0479">Metal-binding</keyword>
<dbReference type="Pfam" id="PF00096">
    <property type="entry name" value="zf-C2H2"/>
    <property type="match status" value="1"/>
</dbReference>
<dbReference type="SMART" id="SM00355">
    <property type="entry name" value="ZnF_C2H2"/>
    <property type="match status" value="3"/>
</dbReference>
<dbReference type="EMBL" id="JAMFTS010000003">
    <property type="protein sequence ID" value="KAJ4780255.1"/>
    <property type="molecule type" value="Genomic_DNA"/>
</dbReference>
<evidence type="ECO:0000256" key="4">
    <source>
        <dbReference type="ARBA" id="ARBA00022771"/>
    </source>
</evidence>
<reference evidence="11" key="1">
    <citation type="submission" date="2022-08" db="EMBL/GenBank/DDBJ databases">
        <authorList>
            <person name="Marques A."/>
        </authorList>
    </citation>
    <scope>NUCLEOTIDE SEQUENCE</scope>
    <source>
        <strain evidence="11">RhyPub2mFocal</strain>
        <tissue evidence="11">Leaves</tissue>
    </source>
</reference>
<keyword evidence="7" id="KW-0804">Transcription</keyword>
<comment type="caution">
    <text evidence="11">The sequence shown here is derived from an EMBL/GenBank/DDBJ whole genome shotgun (WGS) entry which is preliminary data.</text>
</comment>
<evidence type="ECO:0000256" key="2">
    <source>
        <dbReference type="ARBA" id="ARBA00022723"/>
    </source>
</evidence>
<feature type="domain" description="C2H2-type" evidence="10">
    <location>
        <begin position="183"/>
        <end position="210"/>
    </location>
</feature>
<keyword evidence="5" id="KW-0862">Zinc</keyword>
<organism evidence="11 12">
    <name type="scientific">Rhynchospora pubera</name>
    <dbReference type="NCBI Taxonomy" id="906938"/>
    <lineage>
        <taxon>Eukaryota</taxon>
        <taxon>Viridiplantae</taxon>
        <taxon>Streptophyta</taxon>
        <taxon>Embryophyta</taxon>
        <taxon>Tracheophyta</taxon>
        <taxon>Spermatophyta</taxon>
        <taxon>Magnoliopsida</taxon>
        <taxon>Liliopsida</taxon>
        <taxon>Poales</taxon>
        <taxon>Cyperaceae</taxon>
        <taxon>Cyperoideae</taxon>
        <taxon>Rhynchosporeae</taxon>
        <taxon>Rhynchospora</taxon>
    </lineage>
</organism>
<dbReference type="InterPro" id="IPR036236">
    <property type="entry name" value="Znf_C2H2_sf"/>
</dbReference>